<evidence type="ECO:0000313" key="1">
    <source>
        <dbReference type="EMBL" id="KAL3733612.1"/>
    </source>
</evidence>
<keyword evidence="2" id="KW-1185">Reference proteome</keyword>
<dbReference type="EMBL" id="JBJKBG010000006">
    <property type="protein sequence ID" value="KAL3733612.1"/>
    <property type="molecule type" value="Genomic_DNA"/>
</dbReference>
<comment type="caution">
    <text evidence="1">The sequence shown here is derived from an EMBL/GenBank/DDBJ whole genome shotgun (WGS) entry which is preliminary data.</text>
</comment>
<proteinExistence type="predicted"/>
<name>A0ABD3K7A9_EUCGL</name>
<dbReference type="Proteomes" id="UP001634007">
    <property type="component" value="Unassembled WGS sequence"/>
</dbReference>
<evidence type="ECO:0000313" key="2">
    <source>
        <dbReference type="Proteomes" id="UP001634007"/>
    </source>
</evidence>
<protein>
    <submittedName>
        <fullName evidence="1">Uncharacterized protein</fullName>
    </submittedName>
</protein>
<sequence>MRPAIREEEEMKMEEHIAPPKKYMDSSMYKAAREGNFTGLENSIRQKHGGNREEEALLDHLALETCKGNNIVHLAVASGRMDFIQQVLQKCP</sequence>
<gene>
    <name evidence="1" type="ORF">ACJRO7_023041</name>
</gene>
<dbReference type="AlphaFoldDB" id="A0ABD3K7A9"/>
<accession>A0ABD3K7A9</accession>
<reference evidence="1 2" key="1">
    <citation type="submission" date="2024-11" db="EMBL/GenBank/DDBJ databases">
        <title>Chromosome-level genome assembly of Eucalyptus globulus Labill. provides insights into its genome evolution.</title>
        <authorList>
            <person name="Li X."/>
        </authorList>
    </citation>
    <scope>NUCLEOTIDE SEQUENCE [LARGE SCALE GENOMIC DNA]</scope>
    <source>
        <strain evidence="1">CL2024</strain>
        <tissue evidence="1">Fresh tender leaves</tissue>
    </source>
</reference>
<organism evidence="1 2">
    <name type="scientific">Eucalyptus globulus</name>
    <name type="common">Tasmanian blue gum</name>
    <dbReference type="NCBI Taxonomy" id="34317"/>
    <lineage>
        <taxon>Eukaryota</taxon>
        <taxon>Viridiplantae</taxon>
        <taxon>Streptophyta</taxon>
        <taxon>Embryophyta</taxon>
        <taxon>Tracheophyta</taxon>
        <taxon>Spermatophyta</taxon>
        <taxon>Magnoliopsida</taxon>
        <taxon>eudicotyledons</taxon>
        <taxon>Gunneridae</taxon>
        <taxon>Pentapetalae</taxon>
        <taxon>rosids</taxon>
        <taxon>malvids</taxon>
        <taxon>Myrtales</taxon>
        <taxon>Myrtaceae</taxon>
        <taxon>Myrtoideae</taxon>
        <taxon>Eucalypteae</taxon>
        <taxon>Eucalyptus</taxon>
    </lineage>
</organism>